<evidence type="ECO:0000313" key="2">
    <source>
        <dbReference type="EMBL" id="KZE74301.1"/>
    </source>
</evidence>
<proteinExistence type="predicted"/>
<dbReference type="RefSeq" id="WP_063186050.1">
    <property type="nucleotide sequence ID" value="NZ_LQRA01000081.1"/>
</dbReference>
<feature type="domain" description="Transcription regulator PadR N-terminal" evidence="1">
    <location>
        <begin position="6"/>
        <end position="80"/>
    </location>
</feature>
<reference evidence="3" key="1">
    <citation type="submission" date="2016-01" db="EMBL/GenBank/DDBJ databases">
        <title>Draft genome of Chromobacterium sp. F49.</title>
        <authorList>
            <person name="Hong K.W."/>
        </authorList>
    </citation>
    <scope>NUCLEOTIDE SEQUENCE [LARGE SCALE GENOMIC DNA]</scope>
    <source>
        <strain evidence="3">M63</strain>
    </source>
</reference>
<dbReference type="eggNOG" id="COG1695">
    <property type="taxonomic scope" value="Bacteria"/>
</dbReference>
<gene>
    <name evidence="2" type="ORF">AV654_30520</name>
</gene>
<dbReference type="InterPro" id="IPR005149">
    <property type="entry name" value="Tscrpt_reg_PadR_N"/>
</dbReference>
<dbReference type="SUPFAM" id="SSF46785">
    <property type="entry name" value="Winged helix' DNA-binding domain"/>
    <property type="match status" value="1"/>
</dbReference>
<dbReference type="InterPro" id="IPR036390">
    <property type="entry name" value="WH_DNA-bd_sf"/>
</dbReference>
<dbReference type="Gene3D" id="1.10.10.10">
    <property type="entry name" value="Winged helix-like DNA-binding domain superfamily/Winged helix DNA-binding domain"/>
    <property type="match status" value="1"/>
</dbReference>
<dbReference type="PANTHER" id="PTHR43252">
    <property type="entry name" value="TRANSCRIPTIONAL REGULATOR YQJI"/>
    <property type="match status" value="1"/>
</dbReference>
<sequence>MIRLIVLGMLARQSMHGYDLIQQLEKERVDLWSNVLPGSIYHALRQLAKEGCVQIRDTERSGNKTRAVYEITPQGSELLQGLIAEAMSVPSTEFPSAFYAALFMMGRLPKKEVIRCLEQQIAGLEHKIALWNKGEPGKAELSGNPRLVRQVFANGIAHMELDLQLLKQIKQDLEES</sequence>
<dbReference type="InterPro" id="IPR036388">
    <property type="entry name" value="WH-like_DNA-bd_sf"/>
</dbReference>
<dbReference type="Proteomes" id="UP000076563">
    <property type="component" value="Unassembled WGS sequence"/>
</dbReference>
<organism evidence="2 3">
    <name type="scientific">Paenibacillus elgii</name>
    <dbReference type="NCBI Taxonomy" id="189691"/>
    <lineage>
        <taxon>Bacteria</taxon>
        <taxon>Bacillati</taxon>
        <taxon>Bacillota</taxon>
        <taxon>Bacilli</taxon>
        <taxon>Bacillales</taxon>
        <taxon>Paenibacillaceae</taxon>
        <taxon>Paenibacillus</taxon>
    </lineage>
</organism>
<dbReference type="PANTHER" id="PTHR43252:SF2">
    <property type="entry name" value="TRANSCRIPTION REGULATOR, PADR-LIKE FAMILY"/>
    <property type="match status" value="1"/>
</dbReference>
<dbReference type="EMBL" id="LQRA01000081">
    <property type="protein sequence ID" value="KZE74301.1"/>
    <property type="molecule type" value="Genomic_DNA"/>
</dbReference>
<protein>
    <recommendedName>
        <fullName evidence="1">Transcription regulator PadR N-terminal domain-containing protein</fullName>
    </recommendedName>
</protein>
<evidence type="ECO:0000313" key="3">
    <source>
        <dbReference type="Proteomes" id="UP000076563"/>
    </source>
</evidence>
<evidence type="ECO:0000259" key="1">
    <source>
        <dbReference type="Pfam" id="PF03551"/>
    </source>
</evidence>
<dbReference type="AlphaFoldDB" id="A0A163V3Z9"/>
<dbReference type="STRING" id="1007103.GCA_000213315_03544"/>
<dbReference type="Pfam" id="PF03551">
    <property type="entry name" value="PadR"/>
    <property type="match status" value="1"/>
</dbReference>
<comment type="caution">
    <text evidence="2">The sequence shown here is derived from an EMBL/GenBank/DDBJ whole genome shotgun (WGS) entry which is preliminary data.</text>
</comment>
<keyword evidence="3" id="KW-1185">Reference proteome</keyword>
<name>A0A163V3Z9_9BACL</name>
<accession>A0A163V3Z9</accession>
<dbReference type="OrthoDB" id="9808762at2"/>